<organism evidence="5 6">
    <name type="scientific">Allacma fusca</name>
    <dbReference type="NCBI Taxonomy" id="39272"/>
    <lineage>
        <taxon>Eukaryota</taxon>
        <taxon>Metazoa</taxon>
        <taxon>Ecdysozoa</taxon>
        <taxon>Arthropoda</taxon>
        <taxon>Hexapoda</taxon>
        <taxon>Collembola</taxon>
        <taxon>Symphypleona</taxon>
        <taxon>Sminthuridae</taxon>
        <taxon>Allacma</taxon>
    </lineage>
</organism>
<dbReference type="OrthoDB" id="5817230at2759"/>
<name>A0A8J2KPM2_9HEXA</name>
<dbReference type="GO" id="GO:0007606">
    <property type="term" value="P:sensory perception of chemical stimulus"/>
    <property type="evidence" value="ECO:0007669"/>
    <property type="project" value="TreeGrafter"/>
</dbReference>
<keyword evidence="4" id="KW-0460">Magnesium</keyword>
<keyword evidence="2 3" id="KW-0342">GTP-binding</keyword>
<dbReference type="GO" id="GO:0005834">
    <property type="term" value="C:heterotrimeric G-protein complex"/>
    <property type="evidence" value="ECO:0007669"/>
    <property type="project" value="TreeGrafter"/>
</dbReference>
<evidence type="ECO:0000256" key="3">
    <source>
        <dbReference type="PIRSR" id="PIRSR601019-1"/>
    </source>
</evidence>
<dbReference type="PANTHER" id="PTHR10218:SF367">
    <property type="entry name" value="GUANINE NUCLEOTIDE-BINDING PROTEIN G(F) SUBUNIT ALPHA"/>
    <property type="match status" value="1"/>
</dbReference>
<dbReference type="Pfam" id="PF00503">
    <property type="entry name" value="G-alpha"/>
    <property type="match status" value="1"/>
</dbReference>
<evidence type="ECO:0000256" key="4">
    <source>
        <dbReference type="PIRSR" id="PIRSR601019-2"/>
    </source>
</evidence>
<protein>
    <recommendedName>
        <fullName evidence="7">G protein alpha subunit</fullName>
    </recommendedName>
</protein>
<dbReference type="PANTHER" id="PTHR10218">
    <property type="entry name" value="GTP-BINDING PROTEIN ALPHA SUBUNIT"/>
    <property type="match status" value="1"/>
</dbReference>
<gene>
    <name evidence="5" type="ORF">AFUS01_LOCUS27603</name>
</gene>
<feature type="non-terminal residue" evidence="5">
    <location>
        <position position="1"/>
    </location>
</feature>
<dbReference type="GO" id="GO:0003924">
    <property type="term" value="F:GTPase activity"/>
    <property type="evidence" value="ECO:0007669"/>
    <property type="project" value="InterPro"/>
</dbReference>
<evidence type="ECO:0000256" key="2">
    <source>
        <dbReference type="ARBA" id="ARBA00023134"/>
    </source>
</evidence>
<dbReference type="AlphaFoldDB" id="A0A8J2KPM2"/>
<dbReference type="GO" id="GO:0005737">
    <property type="term" value="C:cytoplasm"/>
    <property type="evidence" value="ECO:0007669"/>
    <property type="project" value="TreeGrafter"/>
</dbReference>
<feature type="binding site" evidence="4">
    <location>
        <position position="47"/>
    </location>
    <ligand>
        <name>Mg(2+)</name>
        <dbReference type="ChEBI" id="CHEBI:18420"/>
    </ligand>
</feature>
<dbReference type="GO" id="GO:0001664">
    <property type="term" value="F:G protein-coupled receptor binding"/>
    <property type="evidence" value="ECO:0007669"/>
    <property type="project" value="TreeGrafter"/>
</dbReference>
<dbReference type="GO" id="GO:0031683">
    <property type="term" value="F:G-protein beta/gamma-subunit complex binding"/>
    <property type="evidence" value="ECO:0007669"/>
    <property type="project" value="InterPro"/>
</dbReference>
<keyword evidence="1 3" id="KW-0547">Nucleotide-binding</keyword>
<evidence type="ECO:0000313" key="6">
    <source>
        <dbReference type="Proteomes" id="UP000708208"/>
    </source>
</evidence>
<feature type="binding site" evidence="3">
    <location>
        <begin position="43"/>
        <end position="48"/>
    </location>
    <ligand>
        <name>GTP</name>
        <dbReference type="ChEBI" id="CHEBI:37565"/>
    </ligand>
</feature>
<keyword evidence="6" id="KW-1185">Reference proteome</keyword>
<dbReference type="GO" id="GO:0046872">
    <property type="term" value="F:metal ion binding"/>
    <property type="evidence" value="ECO:0007669"/>
    <property type="project" value="UniProtKB-KW"/>
</dbReference>
<comment type="caution">
    <text evidence="5">The sequence shown here is derived from an EMBL/GenBank/DDBJ whole genome shotgun (WGS) entry which is preliminary data.</text>
</comment>
<keyword evidence="4" id="KW-0479">Metal-binding</keyword>
<evidence type="ECO:0008006" key="7">
    <source>
        <dbReference type="Google" id="ProtNLM"/>
    </source>
</evidence>
<sequence>MALGCFKPQDPGRRASKDLEKLVGLWMKHYNKAIKILLLGAGESGKTTIIKQMKILHIQGFNASERIEKVREIRANVLEAIVSLIRHMQLFEIPLGDKHNLNSMEYIRTIDLKEEFEYTP</sequence>
<proteinExistence type="predicted"/>
<dbReference type="PROSITE" id="PS51882">
    <property type="entry name" value="G_ALPHA"/>
    <property type="match status" value="1"/>
</dbReference>
<evidence type="ECO:0000313" key="5">
    <source>
        <dbReference type="EMBL" id="CAG7817014.1"/>
    </source>
</evidence>
<dbReference type="Proteomes" id="UP000708208">
    <property type="component" value="Unassembled WGS sequence"/>
</dbReference>
<dbReference type="GO" id="GO:0005525">
    <property type="term" value="F:GTP binding"/>
    <property type="evidence" value="ECO:0007669"/>
    <property type="project" value="UniProtKB-KW"/>
</dbReference>
<evidence type="ECO:0000256" key="1">
    <source>
        <dbReference type="ARBA" id="ARBA00022741"/>
    </source>
</evidence>
<dbReference type="EMBL" id="CAJVCH010384831">
    <property type="protein sequence ID" value="CAG7817014.1"/>
    <property type="molecule type" value="Genomic_DNA"/>
</dbReference>
<accession>A0A8J2KPM2</accession>
<dbReference type="InterPro" id="IPR001019">
    <property type="entry name" value="Gprotein_alpha_su"/>
</dbReference>
<reference evidence="5" key="1">
    <citation type="submission" date="2021-06" db="EMBL/GenBank/DDBJ databases">
        <authorList>
            <person name="Hodson N. C."/>
            <person name="Mongue J. A."/>
            <person name="Jaron S. K."/>
        </authorList>
    </citation>
    <scope>NUCLEOTIDE SEQUENCE</scope>
</reference>
<dbReference type="GO" id="GO:0007191">
    <property type="term" value="P:adenylate cyclase-activating dopamine receptor signaling pathway"/>
    <property type="evidence" value="ECO:0007669"/>
    <property type="project" value="TreeGrafter"/>
</dbReference>